<proteinExistence type="inferred from homology"/>
<dbReference type="AlphaFoldDB" id="A0AAD7BI46"/>
<evidence type="ECO:0000259" key="3">
    <source>
        <dbReference type="PROSITE" id="PS51088"/>
    </source>
</evidence>
<dbReference type="Pfam" id="PF01285">
    <property type="entry name" value="TEA"/>
    <property type="match status" value="1"/>
</dbReference>
<dbReference type="EMBL" id="JARKIF010000015">
    <property type="protein sequence ID" value="KAJ7622055.1"/>
    <property type="molecule type" value="Genomic_DNA"/>
</dbReference>
<comment type="caution">
    <text evidence="4">The sequence shown here is derived from an EMBL/GenBank/DDBJ whole genome shotgun (WGS) entry which is preliminary data.</text>
</comment>
<dbReference type="PRINTS" id="PR00065">
    <property type="entry name" value="TEADOMAIN"/>
</dbReference>
<dbReference type="Proteomes" id="UP001221142">
    <property type="component" value="Unassembled WGS sequence"/>
</dbReference>
<dbReference type="SMART" id="SM00426">
    <property type="entry name" value="TEA"/>
    <property type="match status" value="1"/>
</dbReference>
<dbReference type="InterPro" id="IPR000818">
    <property type="entry name" value="TEA/ATTS_dom"/>
</dbReference>
<evidence type="ECO:0000313" key="5">
    <source>
        <dbReference type="Proteomes" id="UP001221142"/>
    </source>
</evidence>
<dbReference type="Gene3D" id="6.10.20.40">
    <property type="entry name" value="TEA/ATTS domain"/>
    <property type="match status" value="1"/>
</dbReference>
<dbReference type="InterPro" id="IPR038096">
    <property type="entry name" value="TEA/ATTS_sf"/>
</dbReference>
<evidence type="ECO:0000256" key="2">
    <source>
        <dbReference type="PROSITE-ProRule" id="PRU00505"/>
    </source>
</evidence>
<evidence type="ECO:0000256" key="1">
    <source>
        <dbReference type="ARBA" id="ARBA00008421"/>
    </source>
</evidence>
<dbReference type="PROSITE" id="PS51088">
    <property type="entry name" value="TEA_2"/>
    <property type="match status" value="1"/>
</dbReference>
<accession>A0AAD7BI46</accession>
<sequence>MPRTLNLKHATSSPALLDSVLGARRCRKATLSGEEVWPVHLEAAMLEGLANYVPDESRETQMLGRFRGRNRFISDYIFAKTGERRTNKQVGSRMQQLRNCSTDPELRQLLLPVGHSASTPLEWSSCVSDYSMGTEYTAAERTPISISMHKLPPNSLPNPYTFGHDAYLESQLIAPAATLISSRPISAQSYFSVWYGEECVHTESVPLTGLADKPVNGVPGHLHRSILVPAFWRQIITSPDPTQFVITQEVVKDDHWMVVFSAEYRFVP</sequence>
<comment type="similarity">
    <text evidence="1">Belongs to the TEC1 family.</text>
</comment>
<gene>
    <name evidence="4" type="ORF">FB45DRAFT_926902</name>
</gene>
<keyword evidence="5" id="KW-1185">Reference proteome</keyword>
<feature type="domain" description="TEA" evidence="3">
    <location>
        <begin position="30"/>
        <end position="104"/>
    </location>
</feature>
<reference evidence="4" key="1">
    <citation type="submission" date="2023-03" db="EMBL/GenBank/DDBJ databases">
        <title>Massive genome expansion in bonnet fungi (Mycena s.s.) driven by repeated elements and novel gene families across ecological guilds.</title>
        <authorList>
            <consortium name="Lawrence Berkeley National Laboratory"/>
            <person name="Harder C.B."/>
            <person name="Miyauchi S."/>
            <person name="Viragh M."/>
            <person name="Kuo A."/>
            <person name="Thoen E."/>
            <person name="Andreopoulos B."/>
            <person name="Lu D."/>
            <person name="Skrede I."/>
            <person name="Drula E."/>
            <person name="Henrissat B."/>
            <person name="Morin E."/>
            <person name="Kohler A."/>
            <person name="Barry K."/>
            <person name="LaButti K."/>
            <person name="Morin E."/>
            <person name="Salamov A."/>
            <person name="Lipzen A."/>
            <person name="Mereny Z."/>
            <person name="Hegedus B."/>
            <person name="Baldrian P."/>
            <person name="Stursova M."/>
            <person name="Weitz H."/>
            <person name="Taylor A."/>
            <person name="Grigoriev I.V."/>
            <person name="Nagy L.G."/>
            <person name="Martin F."/>
            <person name="Kauserud H."/>
        </authorList>
    </citation>
    <scope>NUCLEOTIDE SEQUENCE</scope>
    <source>
        <strain evidence="4">9284</strain>
    </source>
</reference>
<protein>
    <recommendedName>
        <fullName evidence="3">TEA domain-containing protein</fullName>
    </recommendedName>
</protein>
<feature type="DNA-binding region" description="TEA" evidence="2">
    <location>
        <begin position="30"/>
        <end position="104"/>
    </location>
</feature>
<evidence type="ECO:0000313" key="4">
    <source>
        <dbReference type="EMBL" id="KAJ7622055.1"/>
    </source>
</evidence>
<dbReference type="GO" id="GO:0003700">
    <property type="term" value="F:DNA-binding transcription factor activity"/>
    <property type="evidence" value="ECO:0007669"/>
    <property type="project" value="InterPro"/>
</dbReference>
<name>A0AAD7BI46_9AGAR</name>
<organism evidence="4 5">
    <name type="scientific">Roridomyces roridus</name>
    <dbReference type="NCBI Taxonomy" id="1738132"/>
    <lineage>
        <taxon>Eukaryota</taxon>
        <taxon>Fungi</taxon>
        <taxon>Dikarya</taxon>
        <taxon>Basidiomycota</taxon>
        <taxon>Agaricomycotina</taxon>
        <taxon>Agaricomycetes</taxon>
        <taxon>Agaricomycetidae</taxon>
        <taxon>Agaricales</taxon>
        <taxon>Marasmiineae</taxon>
        <taxon>Mycenaceae</taxon>
        <taxon>Roridomyces</taxon>
    </lineage>
</organism>